<keyword evidence="1" id="KW-0413">Isomerase</keyword>
<name>A0A6G3X1C0_9ACTN</name>
<proteinExistence type="inferred from homology"/>
<feature type="domain" description="UDP-N-acetylglucosamine 2-epimerase" evidence="2">
    <location>
        <begin position="6"/>
        <end position="71"/>
    </location>
</feature>
<dbReference type="Gene3D" id="3.40.50.2000">
    <property type="entry name" value="Glycogen Phosphorylase B"/>
    <property type="match status" value="1"/>
</dbReference>
<feature type="non-terminal residue" evidence="3">
    <location>
        <position position="73"/>
    </location>
</feature>
<protein>
    <submittedName>
        <fullName evidence="3">UDP-N-acetyl glucosamine 2-epimerase</fullName>
    </submittedName>
</protein>
<dbReference type="GO" id="GO:0016853">
    <property type="term" value="F:isomerase activity"/>
    <property type="evidence" value="ECO:0007669"/>
    <property type="project" value="UniProtKB-KW"/>
</dbReference>
<dbReference type="InterPro" id="IPR003331">
    <property type="entry name" value="UDP_GlcNAc_Epimerase_2_dom"/>
</dbReference>
<dbReference type="EMBL" id="JAAGMN010003586">
    <property type="protein sequence ID" value="NEE11447.1"/>
    <property type="molecule type" value="Genomic_DNA"/>
</dbReference>
<comment type="similarity">
    <text evidence="1">Belongs to the UDP-N-acetylglucosamine 2-epimerase family.</text>
</comment>
<evidence type="ECO:0000256" key="1">
    <source>
        <dbReference type="RuleBase" id="RU003513"/>
    </source>
</evidence>
<accession>A0A6G3X1C0</accession>
<dbReference type="AlphaFoldDB" id="A0A6G3X1C0"/>
<gene>
    <name evidence="3" type="ORF">G3M58_33935</name>
</gene>
<comment type="caution">
    <text evidence="3">The sequence shown here is derived from an EMBL/GenBank/DDBJ whole genome shotgun (WGS) entry which is preliminary data.</text>
</comment>
<organism evidence="3">
    <name type="scientific">Streptomyces sp. SID7499</name>
    <dbReference type="NCBI Taxonomy" id="2706086"/>
    <lineage>
        <taxon>Bacteria</taxon>
        <taxon>Bacillati</taxon>
        <taxon>Actinomycetota</taxon>
        <taxon>Actinomycetes</taxon>
        <taxon>Kitasatosporales</taxon>
        <taxon>Streptomycetaceae</taxon>
        <taxon>Streptomyces</taxon>
    </lineage>
</organism>
<dbReference type="SUPFAM" id="SSF53756">
    <property type="entry name" value="UDP-Glycosyltransferase/glycogen phosphorylase"/>
    <property type="match status" value="1"/>
</dbReference>
<dbReference type="Pfam" id="PF02350">
    <property type="entry name" value="Epimerase_2"/>
    <property type="match status" value="1"/>
</dbReference>
<reference evidence="3" key="1">
    <citation type="submission" date="2020-01" db="EMBL/GenBank/DDBJ databases">
        <title>Insect and environment-associated Actinomycetes.</title>
        <authorList>
            <person name="Currrie C."/>
            <person name="Chevrette M."/>
            <person name="Carlson C."/>
            <person name="Stubbendieck R."/>
            <person name="Wendt-Pienkowski E."/>
        </authorList>
    </citation>
    <scope>NUCLEOTIDE SEQUENCE</scope>
    <source>
        <strain evidence="3">SID7499</strain>
    </source>
</reference>
<sequence>EAVHRHRPSAEVRAKVLAEHGISRDGYALATVHRPENTDDPTVLADLLAELAGLARDLPVVLPLHPRTRIRAE</sequence>
<feature type="non-terminal residue" evidence="3">
    <location>
        <position position="1"/>
    </location>
</feature>
<evidence type="ECO:0000259" key="2">
    <source>
        <dbReference type="Pfam" id="PF02350"/>
    </source>
</evidence>
<evidence type="ECO:0000313" key="3">
    <source>
        <dbReference type="EMBL" id="NEE11447.1"/>
    </source>
</evidence>